<dbReference type="Proteomes" id="UP000264541">
    <property type="component" value="Unassembled WGS sequence"/>
</dbReference>
<proteinExistence type="predicted"/>
<accession>A0A372LSP2</accession>
<comment type="caution">
    <text evidence="2">The sequence shown here is derived from an EMBL/GenBank/DDBJ whole genome shotgun (WGS) entry which is preliminary data.</text>
</comment>
<evidence type="ECO:0000313" key="2">
    <source>
        <dbReference type="EMBL" id="RFU70830.1"/>
    </source>
</evidence>
<organism evidence="2 3">
    <name type="scientific">Peribacillus saganii</name>
    <dbReference type="NCBI Taxonomy" id="2303992"/>
    <lineage>
        <taxon>Bacteria</taxon>
        <taxon>Bacillati</taxon>
        <taxon>Bacillota</taxon>
        <taxon>Bacilli</taxon>
        <taxon>Bacillales</taxon>
        <taxon>Bacillaceae</taxon>
        <taxon>Peribacillus</taxon>
    </lineage>
</organism>
<protein>
    <submittedName>
        <fullName evidence="2">Uncharacterized protein</fullName>
    </submittedName>
</protein>
<feature type="transmembrane region" description="Helical" evidence="1">
    <location>
        <begin position="34"/>
        <end position="59"/>
    </location>
</feature>
<keyword evidence="1" id="KW-1133">Transmembrane helix</keyword>
<reference evidence="2 3" key="1">
    <citation type="submission" date="2018-08" db="EMBL/GenBank/DDBJ databases">
        <title>Bacillus chawlae sp. nov., Bacillus glennii sp. nov., and Bacillus saganii sp. nov. Isolated from the Vehicle Assembly Building at Kennedy Space Center where the Viking Spacecraft were Assembled.</title>
        <authorList>
            <person name="Seuylemezian A."/>
            <person name="Vaishampayan P."/>
        </authorList>
    </citation>
    <scope>NUCLEOTIDE SEQUENCE [LARGE SCALE GENOMIC DNA]</scope>
    <source>
        <strain evidence="2 3">V47-23a</strain>
    </source>
</reference>
<dbReference type="AlphaFoldDB" id="A0A372LSP2"/>
<keyword evidence="1" id="KW-0812">Transmembrane</keyword>
<evidence type="ECO:0000313" key="3">
    <source>
        <dbReference type="Proteomes" id="UP000264541"/>
    </source>
</evidence>
<name>A0A372LSP2_9BACI</name>
<keyword evidence="3" id="KW-1185">Reference proteome</keyword>
<gene>
    <name evidence="2" type="ORF">D0469_04555</name>
</gene>
<sequence>MESPSDKIVHLVFLLSSFKEKAFAKSGIFSKILLYIIMFKIDMVVAERIFLRTFIIIYLKNIRFPNPLTMFRHKKTLLF</sequence>
<dbReference type="EMBL" id="QVTE01000010">
    <property type="protein sequence ID" value="RFU70830.1"/>
    <property type="molecule type" value="Genomic_DNA"/>
</dbReference>
<keyword evidence="1" id="KW-0472">Membrane</keyword>
<evidence type="ECO:0000256" key="1">
    <source>
        <dbReference type="SAM" id="Phobius"/>
    </source>
</evidence>